<sequence length="220" mass="25577">MIIWFLILVLLIGIFFAISLYIYDNSKFSKITGYSYISLLQKETRAYYKLVTGLQKAKGEYEILLNVVLPSNNVLVDAIFVHQSGIYIINFKHMTGWIYGRENDPEWAEVQYREKLHKFDNPLIENKIIISDLKQLLDIADAAPFYSIAVFSDNCSFKKIEVQSKNTEVMKLKELNAYWKESSENFLSKEEISKIYQELNKYKSIKNSPKKTKASQVVAN</sequence>
<dbReference type="PROSITE" id="PS50965">
    <property type="entry name" value="NERD"/>
    <property type="match status" value="1"/>
</dbReference>
<keyword evidence="4" id="KW-1185">Reference proteome</keyword>
<dbReference type="OrthoDB" id="5782056at2"/>
<dbReference type="Pfam" id="PF08378">
    <property type="entry name" value="NERD"/>
    <property type="match status" value="1"/>
</dbReference>
<feature type="domain" description="NERD" evidence="2">
    <location>
        <begin position="42"/>
        <end position="156"/>
    </location>
</feature>
<dbReference type="RefSeq" id="WP_097074298.1">
    <property type="nucleotide sequence ID" value="NZ_OBMQ01000010.1"/>
</dbReference>
<organism evidence="3 4">
    <name type="scientific">Ureibacillus xyleni</name>
    <dbReference type="NCBI Taxonomy" id="614648"/>
    <lineage>
        <taxon>Bacteria</taxon>
        <taxon>Bacillati</taxon>
        <taxon>Bacillota</taxon>
        <taxon>Bacilli</taxon>
        <taxon>Bacillales</taxon>
        <taxon>Caryophanaceae</taxon>
        <taxon>Ureibacillus</taxon>
    </lineage>
</organism>
<accession>A0A285TE41</accession>
<dbReference type="EMBL" id="OBMQ01000010">
    <property type="protein sequence ID" value="SOC18231.1"/>
    <property type="molecule type" value="Genomic_DNA"/>
</dbReference>
<keyword evidence="1" id="KW-0812">Transmembrane</keyword>
<evidence type="ECO:0000313" key="4">
    <source>
        <dbReference type="Proteomes" id="UP000219636"/>
    </source>
</evidence>
<dbReference type="InterPro" id="IPR011528">
    <property type="entry name" value="NERD"/>
</dbReference>
<name>A0A285TE41_9BACL</name>
<keyword evidence="1" id="KW-0472">Membrane</keyword>
<proteinExistence type="predicted"/>
<protein>
    <submittedName>
        <fullName evidence="3">Nuclease-like protein</fullName>
    </submittedName>
</protein>
<evidence type="ECO:0000256" key="1">
    <source>
        <dbReference type="SAM" id="Phobius"/>
    </source>
</evidence>
<evidence type="ECO:0000313" key="3">
    <source>
        <dbReference type="EMBL" id="SOC18231.1"/>
    </source>
</evidence>
<dbReference type="AlphaFoldDB" id="A0A285TE41"/>
<gene>
    <name evidence="3" type="ORF">SAMN05880501_11069</name>
</gene>
<reference evidence="4" key="1">
    <citation type="submission" date="2017-08" db="EMBL/GenBank/DDBJ databases">
        <authorList>
            <person name="Varghese N."/>
            <person name="Submissions S."/>
        </authorList>
    </citation>
    <scope>NUCLEOTIDE SEQUENCE [LARGE SCALE GENOMIC DNA]</scope>
    <source>
        <strain evidence="4">JC22</strain>
    </source>
</reference>
<dbReference type="Proteomes" id="UP000219636">
    <property type="component" value="Unassembled WGS sequence"/>
</dbReference>
<feature type="transmembrane region" description="Helical" evidence="1">
    <location>
        <begin position="6"/>
        <end position="23"/>
    </location>
</feature>
<keyword evidence="1" id="KW-1133">Transmembrane helix</keyword>
<evidence type="ECO:0000259" key="2">
    <source>
        <dbReference type="PROSITE" id="PS50965"/>
    </source>
</evidence>